<comment type="subcellular location">
    <subcellularLocation>
        <location evidence="8">Cytoplasm</location>
    </subcellularLocation>
</comment>
<dbReference type="Gene3D" id="3.40.50.620">
    <property type="entry name" value="HUPs"/>
    <property type="match status" value="1"/>
</dbReference>
<feature type="binding site" evidence="8">
    <location>
        <begin position="18"/>
        <end position="19"/>
    </location>
    <ligand>
        <name>ATP</name>
        <dbReference type="ChEBI" id="CHEBI:30616"/>
    </ligand>
</feature>
<comment type="subunit">
    <text evidence="8">Homodimer.</text>
</comment>
<evidence type="ECO:0000256" key="3">
    <source>
        <dbReference type="ARBA" id="ARBA00022741"/>
    </source>
</evidence>
<dbReference type="Proteomes" id="UP001164481">
    <property type="component" value="Chromosome"/>
</dbReference>
<evidence type="ECO:0000256" key="1">
    <source>
        <dbReference type="ARBA" id="ARBA00005594"/>
    </source>
</evidence>
<keyword evidence="10" id="KW-0175">Coiled coil</keyword>
<protein>
    <recommendedName>
        <fullName evidence="8">Tryptophan--tRNA ligase</fullName>
        <ecNumber evidence="8">6.1.1.2</ecNumber>
    </recommendedName>
    <alternativeName>
        <fullName evidence="8">Tryptophanyl-tRNA synthetase</fullName>
        <shortName evidence="8">TrpRS</shortName>
    </alternativeName>
</protein>
<dbReference type="GO" id="GO:0006436">
    <property type="term" value="P:tryptophanyl-tRNA aminoacylation"/>
    <property type="evidence" value="ECO:0007669"/>
    <property type="project" value="UniProtKB-UniRule"/>
</dbReference>
<dbReference type="GO" id="GO:0005829">
    <property type="term" value="C:cytosol"/>
    <property type="evidence" value="ECO:0007669"/>
    <property type="project" value="TreeGrafter"/>
</dbReference>
<evidence type="ECO:0000256" key="10">
    <source>
        <dbReference type="SAM" id="Coils"/>
    </source>
</evidence>
<evidence type="ECO:0000256" key="7">
    <source>
        <dbReference type="ARBA" id="ARBA00049929"/>
    </source>
</evidence>
<dbReference type="GeneID" id="93529988"/>
<evidence type="ECO:0000256" key="2">
    <source>
        <dbReference type="ARBA" id="ARBA00022598"/>
    </source>
</evidence>
<dbReference type="InterPro" id="IPR050203">
    <property type="entry name" value="Trp-tRNA_synthetase"/>
</dbReference>
<proteinExistence type="inferred from homology"/>
<keyword evidence="4 8" id="KW-0067">ATP-binding</keyword>
<dbReference type="PRINTS" id="PR01039">
    <property type="entry name" value="TRNASYNTHTRP"/>
</dbReference>
<keyword evidence="3 8" id="KW-0547">Nucleotide-binding</keyword>
<feature type="binding site" evidence="8">
    <location>
        <begin position="200"/>
        <end position="204"/>
    </location>
    <ligand>
        <name>ATP</name>
        <dbReference type="ChEBI" id="CHEBI:30616"/>
    </ligand>
</feature>
<evidence type="ECO:0000256" key="5">
    <source>
        <dbReference type="ARBA" id="ARBA00022917"/>
    </source>
</evidence>
<dbReference type="AlphaFoldDB" id="A0AAQ0EJM9"/>
<feature type="coiled-coil region" evidence="10">
    <location>
        <begin position="273"/>
        <end position="300"/>
    </location>
</feature>
<name>A0AAQ0EJM9_MYCSY</name>
<comment type="function">
    <text evidence="8">Catalyzes the attachment of tryptophan to tRNA(Trp).</text>
</comment>
<dbReference type="CDD" id="cd00806">
    <property type="entry name" value="TrpRS_core"/>
    <property type="match status" value="1"/>
</dbReference>
<dbReference type="EC" id="6.1.1.2" evidence="8"/>
<feature type="binding site" evidence="8">
    <location>
        <begin position="10"/>
        <end position="12"/>
    </location>
    <ligand>
        <name>ATP</name>
        <dbReference type="ChEBI" id="CHEBI:30616"/>
    </ligand>
</feature>
<reference evidence="11" key="1">
    <citation type="submission" date="2022-10" db="EMBL/GenBank/DDBJ databases">
        <authorList>
            <person name="Wei X."/>
        </authorList>
    </citation>
    <scope>NUCLEOTIDE SEQUENCE</scope>
    <source>
        <strain evidence="11">SD2</strain>
    </source>
</reference>
<evidence type="ECO:0000313" key="12">
    <source>
        <dbReference type="Proteomes" id="UP001164481"/>
    </source>
</evidence>
<evidence type="ECO:0000313" key="11">
    <source>
        <dbReference type="EMBL" id="UZW64654.1"/>
    </source>
</evidence>
<dbReference type="Gene3D" id="1.10.240.10">
    <property type="entry name" value="Tyrosyl-Transfer RNA Synthetase"/>
    <property type="match status" value="1"/>
</dbReference>
<evidence type="ECO:0000256" key="8">
    <source>
        <dbReference type="HAMAP-Rule" id="MF_00140"/>
    </source>
</evidence>
<dbReference type="InterPro" id="IPR024109">
    <property type="entry name" value="Trp-tRNA-ligase_bac-type"/>
</dbReference>
<evidence type="ECO:0000256" key="6">
    <source>
        <dbReference type="ARBA" id="ARBA00023146"/>
    </source>
</evidence>
<accession>A0AAQ0EJM9</accession>
<dbReference type="EMBL" id="CP107525">
    <property type="protein sequence ID" value="UZW64654.1"/>
    <property type="molecule type" value="Genomic_DNA"/>
</dbReference>
<dbReference type="GO" id="GO:0005524">
    <property type="term" value="F:ATP binding"/>
    <property type="evidence" value="ECO:0007669"/>
    <property type="project" value="UniProtKB-UniRule"/>
</dbReference>
<feature type="short sequence motif" description="'HIGH' region" evidence="8">
    <location>
        <begin position="11"/>
        <end position="19"/>
    </location>
</feature>
<dbReference type="PANTHER" id="PTHR43766:SF1">
    <property type="entry name" value="TRYPTOPHAN--TRNA LIGASE, MITOCHONDRIAL"/>
    <property type="match status" value="1"/>
</dbReference>
<feature type="binding site" evidence="8">
    <location>
        <position position="140"/>
    </location>
    <ligand>
        <name>L-tryptophan</name>
        <dbReference type="ChEBI" id="CHEBI:57912"/>
    </ligand>
</feature>
<organism evidence="11 12">
    <name type="scientific">Mycoplasmopsis synoviae</name>
    <name type="common">Mycoplasma synoviae</name>
    <dbReference type="NCBI Taxonomy" id="2109"/>
    <lineage>
        <taxon>Bacteria</taxon>
        <taxon>Bacillati</taxon>
        <taxon>Mycoplasmatota</taxon>
        <taxon>Mycoplasmoidales</taxon>
        <taxon>Metamycoplasmataceae</taxon>
        <taxon>Mycoplasmopsis</taxon>
    </lineage>
</organism>
<keyword evidence="6 8" id="KW-0030">Aminoacyl-tRNA synthetase</keyword>
<evidence type="ECO:0000256" key="4">
    <source>
        <dbReference type="ARBA" id="ARBA00022840"/>
    </source>
</evidence>
<feature type="binding site" evidence="8">
    <location>
        <position position="191"/>
    </location>
    <ligand>
        <name>ATP</name>
        <dbReference type="ChEBI" id="CHEBI:30616"/>
    </ligand>
</feature>
<dbReference type="InterPro" id="IPR014729">
    <property type="entry name" value="Rossmann-like_a/b/a_fold"/>
</dbReference>
<dbReference type="InterPro" id="IPR002306">
    <property type="entry name" value="Trp-tRNA-ligase"/>
</dbReference>
<comment type="similarity">
    <text evidence="1 8 9">Belongs to the class-I aminoacyl-tRNA synthetase family.</text>
</comment>
<dbReference type="PANTHER" id="PTHR43766">
    <property type="entry name" value="TRYPTOPHAN--TRNA LIGASE, MITOCHONDRIAL"/>
    <property type="match status" value="1"/>
</dbReference>
<sequence length="330" mass="37258">MQARLVSGIKPTGDLTLGNYLGAIKKFIKLQNNFESYIFVADLHALTDSQMSAKELKENKRKIIALYLASGLDPQKVNIFYQSDVLEHGFIQWLCLCETTIGELNRMTQFKDKTEKFKQGNNTYKIPSGILAYPTLMAGDILLYNPEIVPVGQDQTQHLELTRNIAERFNSKYKTKFNVPKPLLNEVGTKIMSLQNPDKKMSKSEGSQKATIYLLEDPQSAYNKILKAVTDSENKVYLSDEKKGVKNLLNIYAAINDLSLEEAAEKFRDSNYKEFKEAVAESVKALLENLQSKYNDYLKTVDEIASSGASKAKKLAQKTILELKEKMGLN</sequence>
<dbReference type="Pfam" id="PF00579">
    <property type="entry name" value="tRNA-synt_1b"/>
    <property type="match status" value="1"/>
</dbReference>
<keyword evidence="8" id="KW-0963">Cytoplasm</keyword>
<dbReference type="HAMAP" id="MF_00140_B">
    <property type="entry name" value="Trp_tRNA_synth_B"/>
    <property type="match status" value="1"/>
</dbReference>
<gene>
    <name evidence="8 11" type="primary">trpS</name>
    <name evidence="11" type="ORF">OIE46_01005</name>
</gene>
<dbReference type="SUPFAM" id="SSF52374">
    <property type="entry name" value="Nucleotidylyl transferase"/>
    <property type="match status" value="1"/>
</dbReference>
<dbReference type="GO" id="GO:0004830">
    <property type="term" value="F:tryptophan-tRNA ligase activity"/>
    <property type="evidence" value="ECO:0007669"/>
    <property type="project" value="UniProtKB-UniRule"/>
</dbReference>
<evidence type="ECO:0000256" key="9">
    <source>
        <dbReference type="RuleBase" id="RU363036"/>
    </source>
</evidence>
<comment type="catalytic activity">
    <reaction evidence="7 8">
        <text>tRNA(Trp) + L-tryptophan + ATP = L-tryptophyl-tRNA(Trp) + AMP + diphosphate + H(+)</text>
        <dbReference type="Rhea" id="RHEA:24080"/>
        <dbReference type="Rhea" id="RHEA-COMP:9671"/>
        <dbReference type="Rhea" id="RHEA-COMP:9705"/>
        <dbReference type="ChEBI" id="CHEBI:15378"/>
        <dbReference type="ChEBI" id="CHEBI:30616"/>
        <dbReference type="ChEBI" id="CHEBI:33019"/>
        <dbReference type="ChEBI" id="CHEBI:57912"/>
        <dbReference type="ChEBI" id="CHEBI:78442"/>
        <dbReference type="ChEBI" id="CHEBI:78535"/>
        <dbReference type="ChEBI" id="CHEBI:456215"/>
        <dbReference type="EC" id="6.1.1.2"/>
    </reaction>
</comment>
<dbReference type="InterPro" id="IPR002305">
    <property type="entry name" value="aa-tRNA-synth_Ic"/>
</dbReference>
<dbReference type="InterPro" id="IPR001412">
    <property type="entry name" value="aa-tRNA-synth_I_CS"/>
</dbReference>
<keyword evidence="5 8" id="KW-0648">Protein biosynthesis</keyword>
<feature type="short sequence motif" description="'KMSKS' region" evidence="8">
    <location>
        <begin position="200"/>
        <end position="204"/>
    </location>
</feature>
<reference evidence="11" key="2">
    <citation type="submission" date="2022-11" db="EMBL/GenBank/DDBJ databases">
        <title>complete genomes of mycoplasma synoviae ZX313 strain and SD2 strain.</title>
        <authorList>
            <person name="Zhong Q."/>
        </authorList>
    </citation>
    <scope>NUCLEOTIDE SEQUENCE</scope>
    <source>
        <strain evidence="11">SD2</strain>
    </source>
</reference>
<feature type="binding site" evidence="8">
    <location>
        <begin position="152"/>
        <end position="154"/>
    </location>
    <ligand>
        <name>ATP</name>
        <dbReference type="ChEBI" id="CHEBI:30616"/>
    </ligand>
</feature>
<dbReference type="NCBIfam" id="TIGR00233">
    <property type="entry name" value="trpS"/>
    <property type="match status" value="1"/>
</dbReference>
<dbReference type="RefSeq" id="WP_026365144.1">
    <property type="nucleotide sequence ID" value="NZ_CP012624.1"/>
</dbReference>
<keyword evidence="2 8" id="KW-0436">Ligase</keyword>
<dbReference type="PROSITE" id="PS00178">
    <property type="entry name" value="AA_TRNA_LIGASE_I"/>
    <property type="match status" value="1"/>
</dbReference>